<organism evidence="2 3">
    <name type="scientific">Thermosyntropha lipolytica DSM 11003</name>
    <dbReference type="NCBI Taxonomy" id="1123382"/>
    <lineage>
        <taxon>Bacteria</taxon>
        <taxon>Bacillati</taxon>
        <taxon>Bacillota</taxon>
        <taxon>Clostridia</taxon>
        <taxon>Eubacteriales</taxon>
        <taxon>Syntrophomonadaceae</taxon>
        <taxon>Thermosyntropha</taxon>
    </lineage>
</organism>
<accession>A0A1M5P098</accession>
<keyword evidence="3" id="KW-1185">Reference proteome</keyword>
<dbReference type="RefSeq" id="WP_073091875.1">
    <property type="nucleotide sequence ID" value="NZ_FQWY01000019.1"/>
</dbReference>
<sequence length="164" mass="17092">MKQALSLGLLVAVLFAIFVYFQEAVGASAFYIAALSMAMFAVIGPFGDYFKTAVAMLIGVIIAMAGIIILAAKFPLPPDNIAYVALVSGIAVFILVLLSATGLRIDAMFIGWAGYHAAVFPLYMADASQLAHQALPAAVGVSVSLLIGLVLSLLVIKIAMAVNK</sequence>
<evidence type="ECO:0000256" key="1">
    <source>
        <dbReference type="SAM" id="Phobius"/>
    </source>
</evidence>
<feature type="transmembrane region" description="Helical" evidence="1">
    <location>
        <begin position="137"/>
        <end position="156"/>
    </location>
</feature>
<keyword evidence="1" id="KW-0472">Membrane</keyword>
<dbReference type="OrthoDB" id="2084400at2"/>
<reference evidence="3" key="1">
    <citation type="submission" date="2016-11" db="EMBL/GenBank/DDBJ databases">
        <authorList>
            <person name="Varghese N."/>
            <person name="Submissions S."/>
        </authorList>
    </citation>
    <scope>NUCLEOTIDE SEQUENCE [LARGE SCALE GENOMIC DNA]</scope>
    <source>
        <strain evidence="3">DSM 11003</strain>
    </source>
</reference>
<protein>
    <submittedName>
        <fullName evidence="2">Uncharacterized protein</fullName>
    </submittedName>
</protein>
<gene>
    <name evidence="2" type="ORF">SAMN02745221_01334</name>
</gene>
<evidence type="ECO:0000313" key="2">
    <source>
        <dbReference type="EMBL" id="SHG94859.1"/>
    </source>
</evidence>
<name>A0A1M5P098_9FIRM</name>
<feature type="transmembrane region" description="Helical" evidence="1">
    <location>
        <begin position="54"/>
        <end position="74"/>
    </location>
</feature>
<feature type="transmembrane region" description="Helical" evidence="1">
    <location>
        <begin position="29"/>
        <end position="47"/>
    </location>
</feature>
<dbReference type="STRING" id="1123382.SAMN02745221_01334"/>
<keyword evidence="1" id="KW-0812">Transmembrane</keyword>
<evidence type="ECO:0000313" key="3">
    <source>
        <dbReference type="Proteomes" id="UP000242329"/>
    </source>
</evidence>
<feature type="transmembrane region" description="Helical" evidence="1">
    <location>
        <begin position="80"/>
        <end position="100"/>
    </location>
</feature>
<dbReference type="AlphaFoldDB" id="A0A1M5P098"/>
<dbReference type="EMBL" id="FQWY01000019">
    <property type="protein sequence ID" value="SHG94859.1"/>
    <property type="molecule type" value="Genomic_DNA"/>
</dbReference>
<feature type="transmembrane region" description="Helical" evidence="1">
    <location>
        <begin position="107"/>
        <end position="125"/>
    </location>
</feature>
<keyword evidence="1" id="KW-1133">Transmembrane helix</keyword>
<proteinExistence type="predicted"/>
<dbReference type="Proteomes" id="UP000242329">
    <property type="component" value="Unassembled WGS sequence"/>
</dbReference>